<name>A0ABQ3DY16_9ACTN</name>
<organism evidence="1 2">
    <name type="scientific">Streptomyces chryseus</name>
    <dbReference type="NCBI Taxonomy" id="68186"/>
    <lineage>
        <taxon>Bacteria</taxon>
        <taxon>Bacillati</taxon>
        <taxon>Actinomycetota</taxon>
        <taxon>Actinomycetes</taxon>
        <taxon>Kitasatosporales</taxon>
        <taxon>Streptomycetaceae</taxon>
        <taxon>Streptomyces</taxon>
    </lineage>
</organism>
<sequence>MQNIRDEHRRRTICNPQLLDYPGHMGLGRPFGDAEPTGQQPVRLTTAEQPQHFPFTLGQ</sequence>
<evidence type="ECO:0000313" key="2">
    <source>
        <dbReference type="Proteomes" id="UP000599437"/>
    </source>
</evidence>
<accession>A0ABQ3DY16</accession>
<dbReference type="Proteomes" id="UP000599437">
    <property type="component" value="Unassembled WGS sequence"/>
</dbReference>
<reference evidence="2" key="1">
    <citation type="journal article" date="2019" name="Int. J. Syst. Evol. Microbiol.">
        <title>The Global Catalogue of Microorganisms (GCM) 10K type strain sequencing project: providing services to taxonomists for standard genome sequencing and annotation.</title>
        <authorList>
            <consortium name="The Broad Institute Genomics Platform"/>
            <consortium name="The Broad Institute Genome Sequencing Center for Infectious Disease"/>
            <person name="Wu L."/>
            <person name="Ma J."/>
        </authorList>
    </citation>
    <scope>NUCLEOTIDE SEQUENCE [LARGE SCALE GENOMIC DNA]</scope>
    <source>
        <strain evidence="2">JCM 4737</strain>
    </source>
</reference>
<comment type="caution">
    <text evidence="1">The sequence shown here is derived from an EMBL/GenBank/DDBJ whole genome shotgun (WGS) entry which is preliminary data.</text>
</comment>
<keyword evidence="2" id="KW-1185">Reference proteome</keyword>
<evidence type="ECO:0000313" key="1">
    <source>
        <dbReference type="EMBL" id="GHB17410.1"/>
    </source>
</evidence>
<dbReference type="EMBL" id="BMVO01000017">
    <property type="protein sequence ID" value="GHB17410.1"/>
    <property type="molecule type" value="Genomic_DNA"/>
</dbReference>
<gene>
    <name evidence="1" type="ORF">GCM10010346_46620</name>
</gene>
<protein>
    <submittedName>
        <fullName evidence="1">Uncharacterized protein</fullName>
    </submittedName>
</protein>
<proteinExistence type="predicted"/>